<accession>A0A3R6Z5V8</accession>
<dbReference type="EMBL" id="QUSY01000243">
    <property type="protein sequence ID" value="RHY31114.1"/>
    <property type="molecule type" value="Genomic_DNA"/>
</dbReference>
<name>A0A3R6Z5V8_9STRA</name>
<gene>
    <name evidence="2" type="ORF">DYB32_003744</name>
</gene>
<protein>
    <submittedName>
        <fullName evidence="2">Uncharacterized protein</fullName>
    </submittedName>
</protein>
<evidence type="ECO:0000313" key="3">
    <source>
        <dbReference type="Proteomes" id="UP000285060"/>
    </source>
</evidence>
<dbReference type="Proteomes" id="UP000285060">
    <property type="component" value="Unassembled WGS sequence"/>
</dbReference>
<feature type="compositionally biased region" description="Basic residues" evidence="1">
    <location>
        <begin position="1"/>
        <end position="11"/>
    </location>
</feature>
<feature type="compositionally biased region" description="Acidic residues" evidence="1">
    <location>
        <begin position="38"/>
        <end position="52"/>
    </location>
</feature>
<comment type="caution">
    <text evidence="2">The sequence shown here is derived from an EMBL/GenBank/DDBJ whole genome shotgun (WGS) entry which is preliminary data.</text>
</comment>
<keyword evidence="3" id="KW-1185">Reference proteome</keyword>
<evidence type="ECO:0000256" key="1">
    <source>
        <dbReference type="SAM" id="MobiDB-lite"/>
    </source>
</evidence>
<dbReference type="VEuPathDB" id="FungiDB:H310_10108"/>
<feature type="region of interest" description="Disordered" evidence="1">
    <location>
        <begin position="1"/>
        <end position="54"/>
    </location>
</feature>
<proteinExistence type="predicted"/>
<evidence type="ECO:0000313" key="2">
    <source>
        <dbReference type="EMBL" id="RHY31114.1"/>
    </source>
</evidence>
<dbReference type="AlphaFoldDB" id="A0A3R6Z5V8"/>
<organism evidence="2 3">
    <name type="scientific">Aphanomyces invadans</name>
    <dbReference type="NCBI Taxonomy" id="157072"/>
    <lineage>
        <taxon>Eukaryota</taxon>
        <taxon>Sar</taxon>
        <taxon>Stramenopiles</taxon>
        <taxon>Oomycota</taxon>
        <taxon>Saprolegniomycetes</taxon>
        <taxon>Saprolegniales</taxon>
        <taxon>Verrucalvaceae</taxon>
        <taxon>Aphanomyces</taxon>
    </lineage>
</organism>
<reference evidence="2 3" key="1">
    <citation type="submission" date="2018-08" db="EMBL/GenBank/DDBJ databases">
        <title>Aphanomyces genome sequencing and annotation.</title>
        <authorList>
            <person name="Minardi D."/>
            <person name="Oidtmann B."/>
            <person name="Van Der Giezen M."/>
            <person name="Studholme D.J."/>
        </authorList>
    </citation>
    <scope>NUCLEOTIDE SEQUENCE [LARGE SCALE GENOMIC DNA]</scope>
    <source>
        <strain evidence="2 3">NJM0002</strain>
    </source>
</reference>
<sequence length="313" mass="34577">MNGKGGKKRKATSTSVEDEIAAVNEILQSETTARAEDAHDDDDEEEVEDEVTKEDLSEVILLQAQLTALLAASKPAADTSPDAIHDMFKQAFELHPENVNALIEMNSFVCRLGINRTSIACAVFRSKTTVYVASGAAWVLPRLEWMQQQLDRVLDELDFDLDSCFEHVMRESKLDKPKEVNECVPKILDVLGRNLLRQLQACAVVANEHKTSAAAALHAHALKVLQCAHHLHDTFGCYSLAKLHALPAFVNPTECHVWLETCESYGVLDDEFNAADFATMTNEPWYSAFAAPNGTLRPVVQADFLLAPSDSIQ</sequence>